<dbReference type="PROSITE" id="PS51257">
    <property type="entry name" value="PROKAR_LIPOPROTEIN"/>
    <property type="match status" value="1"/>
</dbReference>
<organism evidence="8 9">
    <name type="scientific">Salmonirosea aquatica</name>
    <dbReference type="NCBI Taxonomy" id="2654236"/>
    <lineage>
        <taxon>Bacteria</taxon>
        <taxon>Pseudomonadati</taxon>
        <taxon>Bacteroidota</taxon>
        <taxon>Cytophagia</taxon>
        <taxon>Cytophagales</taxon>
        <taxon>Spirosomataceae</taxon>
        <taxon>Salmonirosea</taxon>
    </lineage>
</organism>
<protein>
    <submittedName>
        <fullName evidence="8">RagB/SusD family nutrient uptake outer membrane protein</fullName>
    </submittedName>
</protein>
<keyword evidence="4" id="KW-0472">Membrane</keyword>
<dbReference type="InterPro" id="IPR033985">
    <property type="entry name" value="SusD-like_N"/>
</dbReference>
<evidence type="ECO:0000256" key="5">
    <source>
        <dbReference type="ARBA" id="ARBA00023237"/>
    </source>
</evidence>
<keyword evidence="9" id="KW-1185">Reference proteome</keyword>
<name>A0A7C9BF12_9BACT</name>
<evidence type="ECO:0000256" key="2">
    <source>
        <dbReference type="ARBA" id="ARBA00006275"/>
    </source>
</evidence>
<evidence type="ECO:0000313" key="9">
    <source>
        <dbReference type="Proteomes" id="UP000479293"/>
    </source>
</evidence>
<evidence type="ECO:0000256" key="4">
    <source>
        <dbReference type="ARBA" id="ARBA00023136"/>
    </source>
</evidence>
<evidence type="ECO:0000256" key="1">
    <source>
        <dbReference type="ARBA" id="ARBA00004442"/>
    </source>
</evidence>
<dbReference type="Proteomes" id="UP000479293">
    <property type="component" value="Unassembled WGS sequence"/>
</dbReference>
<evidence type="ECO:0000313" key="8">
    <source>
        <dbReference type="EMBL" id="MPR36036.1"/>
    </source>
</evidence>
<comment type="similarity">
    <text evidence="2">Belongs to the SusD family.</text>
</comment>
<sequence>MNYLLKSKKILGVALLATLLSCKDNLLDPVPNDRISTAIFWKTETDAILAANAAYVYLPGHSTFTINNVTKLYSIFAFDGVTDIGHTNQVFNVNSFIESGSYDASNSRVTDEWENAYTGIATVNDFLENVDRVTTTNTTLIERLKGEMRFLRAYHYVNLASLYGGVPIVTKTLSTDEAKQLKRDDIQKVWDFATSELTAAAAALPTTYPAADKGRITKGAALALLARANLYAGRFQQAATAASEVMKLGYDLYPNYGKLFTYGAENNIEVILDHQYVNSSGLSNNVFAQMAPYSQKTANNTFVPTKALADAFTMKNGLPITDPASGFDPRAPYKDRDPRLGFTMFLSGDPLPSGATFRPEPNSGTTDAVGNTYLATTTGFVVKKYINSEDFGTPGVSGINIILIRYAEVLLTYAEAKIELNQLDQSVYDAINKVRNGRQDVKLPSIATGLSQAELREIVRHEREVELAFEGLRLFDIRRWKIAEKVMPGSIYGMTWINEGTLSTIQVQAFERVFKPTRDYLWPIPQKELDLNPGLTQNPGW</sequence>
<comment type="caution">
    <text evidence="8">The sequence shown here is derived from an EMBL/GenBank/DDBJ whole genome shotgun (WGS) entry which is preliminary data.</text>
</comment>
<evidence type="ECO:0000259" key="6">
    <source>
        <dbReference type="Pfam" id="PF07980"/>
    </source>
</evidence>
<dbReference type="SUPFAM" id="SSF48452">
    <property type="entry name" value="TPR-like"/>
    <property type="match status" value="1"/>
</dbReference>
<evidence type="ECO:0000259" key="7">
    <source>
        <dbReference type="Pfam" id="PF14322"/>
    </source>
</evidence>
<keyword evidence="3" id="KW-0732">Signal</keyword>
<dbReference type="Pfam" id="PF14322">
    <property type="entry name" value="SusD-like_3"/>
    <property type="match status" value="1"/>
</dbReference>
<comment type="subcellular location">
    <subcellularLocation>
        <location evidence="1">Cell outer membrane</location>
    </subcellularLocation>
</comment>
<dbReference type="InterPro" id="IPR011990">
    <property type="entry name" value="TPR-like_helical_dom_sf"/>
</dbReference>
<dbReference type="Gene3D" id="1.25.40.390">
    <property type="match status" value="1"/>
</dbReference>
<accession>A0A7C9BF12</accession>
<dbReference type="InterPro" id="IPR012944">
    <property type="entry name" value="SusD_RagB_dom"/>
</dbReference>
<proteinExistence type="inferred from homology"/>
<keyword evidence="5" id="KW-0998">Cell outer membrane</keyword>
<evidence type="ECO:0000256" key="3">
    <source>
        <dbReference type="ARBA" id="ARBA00022729"/>
    </source>
</evidence>
<reference evidence="8 9" key="1">
    <citation type="submission" date="2019-10" db="EMBL/GenBank/DDBJ databases">
        <title>Draft Genome Sequence of Cytophagaceae sp. SJW1-29.</title>
        <authorList>
            <person name="Choi A."/>
        </authorList>
    </citation>
    <scope>NUCLEOTIDE SEQUENCE [LARGE SCALE GENOMIC DNA]</scope>
    <source>
        <strain evidence="8 9">SJW1-29</strain>
    </source>
</reference>
<feature type="domain" description="RagB/SusD" evidence="6">
    <location>
        <begin position="269"/>
        <end position="541"/>
    </location>
</feature>
<dbReference type="AlphaFoldDB" id="A0A7C9BF12"/>
<dbReference type="Pfam" id="PF07980">
    <property type="entry name" value="SusD_RagB"/>
    <property type="match status" value="1"/>
</dbReference>
<dbReference type="EMBL" id="WHLY01000002">
    <property type="protein sequence ID" value="MPR36036.1"/>
    <property type="molecule type" value="Genomic_DNA"/>
</dbReference>
<dbReference type="GO" id="GO:0009279">
    <property type="term" value="C:cell outer membrane"/>
    <property type="evidence" value="ECO:0007669"/>
    <property type="project" value="UniProtKB-SubCell"/>
</dbReference>
<feature type="domain" description="SusD-like N-terminal" evidence="7">
    <location>
        <begin position="91"/>
        <end position="229"/>
    </location>
</feature>
<dbReference type="RefSeq" id="WP_152763592.1">
    <property type="nucleotide sequence ID" value="NZ_WHLY01000002.1"/>
</dbReference>
<gene>
    <name evidence="8" type="ORF">GBK04_22475</name>
</gene>